<evidence type="ECO:0000256" key="1">
    <source>
        <dbReference type="ARBA" id="ARBA00004442"/>
    </source>
</evidence>
<reference evidence="2 3" key="1">
    <citation type="journal article" date="2018" name="Int. J. Syst. Evol. Microbiol.">
        <title>Mesosutterella multiformis gen. nov., sp. nov., a member of the family Sutterellaceae and Sutterella megalosphaeroides sp. nov., isolated from human faeces.</title>
        <authorList>
            <person name="Sakamoto M."/>
            <person name="Ikeyama N."/>
            <person name="Kunihiro T."/>
            <person name="Iino T."/>
            <person name="Yuki M."/>
            <person name="Ohkuma M."/>
        </authorList>
    </citation>
    <scope>NUCLEOTIDE SEQUENCE [LARGE SCALE GENOMIC DNA]</scope>
    <source>
        <strain evidence="2 3">6FBBBH3</strain>
    </source>
</reference>
<dbReference type="RefSeq" id="WP_120177011.1">
    <property type="nucleotide sequence ID" value="NZ_AP018786.1"/>
</dbReference>
<dbReference type="Proteomes" id="UP000271003">
    <property type="component" value="Chromosome"/>
</dbReference>
<dbReference type="KEGG" id="sutt:SUTMEG_12880"/>
<gene>
    <name evidence="2" type="ORF">SUTMEG_12880</name>
</gene>
<dbReference type="InterPro" id="IPR023614">
    <property type="entry name" value="Porin_dom_sf"/>
</dbReference>
<evidence type="ECO:0000313" key="2">
    <source>
        <dbReference type="EMBL" id="BBF23397.1"/>
    </source>
</evidence>
<dbReference type="AlphaFoldDB" id="A0A2Z6ICP1"/>
<proteinExistence type="predicted"/>
<protein>
    <recommendedName>
        <fullName evidence="4">Porin domain-containing protein</fullName>
    </recommendedName>
</protein>
<dbReference type="EMBL" id="AP018786">
    <property type="protein sequence ID" value="BBF23397.1"/>
    <property type="molecule type" value="Genomic_DNA"/>
</dbReference>
<dbReference type="InterPro" id="IPR011250">
    <property type="entry name" value="OMP/PagP_B-barrel"/>
</dbReference>
<sequence length="89" mass="9513">MPLAAGDLTVGVYYAEGDTSTLHSAWGRGWAETSYVGLSARYAYPLSKRTSLYAGAGYAEEKIDLKNDAGTNRNTNTVGQAYAGITHTF</sequence>
<dbReference type="SUPFAM" id="SSF56925">
    <property type="entry name" value="OMPA-like"/>
    <property type="match status" value="1"/>
</dbReference>
<name>A0A2Z6ICP1_9BURK</name>
<dbReference type="GO" id="GO:0009279">
    <property type="term" value="C:cell outer membrane"/>
    <property type="evidence" value="ECO:0007669"/>
    <property type="project" value="UniProtKB-SubCell"/>
</dbReference>
<evidence type="ECO:0000313" key="3">
    <source>
        <dbReference type="Proteomes" id="UP000271003"/>
    </source>
</evidence>
<keyword evidence="3" id="KW-1185">Reference proteome</keyword>
<accession>A0A2Z6ICP1</accession>
<evidence type="ECO:0008006" key="4">
    <source>
        <dbReference type="Google" id="ProtNLM"/>
    </source>
</evidence>
<comment type="subcellular location">
    <subcellularLocation>
        <location evidence="1">Cell outer membrane</location>
    </subcellularLocation>
</comment>
<organism evidence="2 3">
    <name type="scientific">Sutterella megalosphaeroides</name>
    <dbReference type="NCBI Taxonomy" id="2494234"/>
    <lineage>
        <taxon>Bacteria</taxon>
        <taxon>Pseudomonadati</taxon>
        <taxon>Pseudomonadota</taxon>
        <taxon>Betaproteobacteria</taxon>
        <taxon>Burkholderiales</taxon>
        <taxon>Sutterellaceae</taxon>
        <taxon>Sutterella</taxon>
    </lineage>
</organism>
<dbReference type="Gene3D" id="2.40.160.10">
    <property type="entry name" value="Porin"/>
    <property type="match status" value="1"/>
</dbReference>
<dbReference type="OrthoDB" id="6975458at2"/>